<evidence type="ECO:0000256" key="6">
    <source>
        <dbReference type="ARBA" id="ARBA00023010"/>
    </source>
</evidence>
<sequence length="66" mass="7429">MFDIGFWEMTMIVIVSLVVMGPQQMTKTVRSILNGITKMKELSGQVANQLNKELEAIETGIENDKK</sequence>
<keyword evidence="3 8" id="KW-0812">Transmembrane</keyword>
<keyword evidence="5 8" id="KW-1133">Transmembrane helix</keyword>
<comment type="subcellular location">
    <subcellularLocation>
        <location evidence="1">Membrane</location>
        <topology evidence="1">Single-pass membrane protein</topology>
    </subcellularLocation>
</comment>
<evidence type="ECO:0000313" key="10">
    <source>
        <dbReference type="Proteomes" id="UP000029228"/>
    </source>
</evidence>
<keyword evidence="10" id="KW-1185">Reference proteome</keyword>
<organism evidence="9 10">
    <name type="scientific">Vibrio maritimus</name>
    <dbReference type="NCBI Taxonomy" id="990268"/>
    <lineage>
        <taxon>Bacteria</taxon>
        <taxon>Pseudomonadati</taxon>
        <taxon>Pseudomonadota</taxon>
        <taxon>Gammaproteobacteria</taxon>
        <taxon>Vibrionales</taxon>
        <taxon>Vibrionaceae</taxon>
        <taxon>Vibrio</taxon>
    </lineage>
</organism>
<dbReference type="AlphaFoldDB" id="A0A090RTC7"/>
<feature type="transmembrane region" description="Helical" evidence="8">
    <location>
        <begin position="6"/>
        <end position="22"/>
    </location>
</feature>
<dbReference type="Gene3D" id="1.20.5.3310">
    <property type="match status" value="1"/>
</dbReference>
<dbReference type="InterPro" id="IPR003369">
    <property type="entry name" value="TatA/B/E"/>
</dbReference>
<proteinExistence type="predicted"/>
<keyword evidence="4" id="KW-0653">Protein transport</keyword>
<dbReference type="Pfam" id="PF02416">
    <property type="entry name" value="TatA_B_E"/>
    <property type="match status" value="1"/>
</dbReference>
<protein>
    <recommendedName>
        <fullName evidence="11">Twin-arginine translocation protein TatB</fullName>
    </recommendedName>
</protein>
<evidence type="ECO:0000256" key="8">
    <source>
        <dbReference type="SAM" id="Phobius"/>
    </source>
</evidence>
<accession>A0A090RTC7</accession>
<dbReference type="OrthoDB" id="9816005at2"/>
<keyword evidence="6" id="KW-0811">Translocation</keyword>
<evidence type="ECO:0000256" key="4">
    <source>
        <dbReference type="ARBA" id="ARBA00022927"/>
    </source>
</evidence>
<reference evidence="9 10" key="2">
    <citation type="submission" date="2014-09" db="EMBL/GenBank/DDBJ databases">
        <authorList>
            <consortium name="NBRP consortium"/>
            <person name="Sawabe T."/>
            <person name="Meirelles P."/>
            <person name="Nakanishi M."/>
            <person name="Sayaka M."/>
            <person name="Hattori M."/>
            <person name="Ohkuma M."/>
        </authorList>
    </citation>
    <scope>NUCLEOTIDE SEQUENCE [LARGE SCALE GENOMIC DNA]</scope>
    <source>
        <strain evidence="10">JCM19235</strain>
    </source>
</reference>
<keyword evidence="7 8" id="KW-0472">Membrane</keyword>
<evidence type="ECO:0000256" key="2">
    <source>
        <dbReference type="ARBA" id="ARBA00022448"/>
    </source>
</evidence>
<evidence type="ECO:0000256" key="3">
    <source>
        <dbReference type="ARBA" id="ARBA00022692"/>
    </source>
</evidence>
<gene>
    <name evidence="9" type="ORF">JCM19235_6376</name>
</gene>
<evidence type="ECO:0008006" key="11">
    <source>
        <dbReference type="Google" id="ProtNLM"/>
    </source>
</evidence>
<evidence type="ECO:0000313" key="9">
    <source>
        <dbReference type="EMBL" id="GAL17823.1"/>
    </source>
</evidence>
<dbReference type="PRINTS" id="PR01506">
    <property type="entry name" value="TATBPROTEIN"/>
</dbReference>
<evidence type="ECO:0000256" key="5">
    <source>
        <dbReference type="ARBA" id="ARBA00022989"/>
    </source>
</evidence>
<evidence type="ECO:0000256" key="1">
    <source>
        <dbReference type="ARBA" id="ARBA00004167"/>
    </source>
</evidence>
<name>A0A090RTC7_9VIBR</name>
<evidence type="ECO:0000256" key="7">
    <source>
        <dbReference type="ARBA" id="ARBA00023136"/>
    </source>
</evidence>
<dbReference type="Proteomes" id="UP000029228">
    <property type="component" value="Unassembled WGS sequence"/>
</dbReference>
<comment type="caution">
    <text evidence="9">The sequence shown here is derived from an EMBL/GenBank/DDBJ whole genome shotgun (WGS) entry which is preliminary data.</text>
</comment>
<dbReference type="EMBL" id="BBMR01000002">
    <property type="protein sequence ID" value="GAL17823.1"/>
    <property type="molecule type" value="Genomic_DNA"/>
</dbReference>
<dbReference type="STRING" id="990268.JCM19235_6376"/>
<keyword evidence="2" id="KW-0813">Transport</keyword>
<reference evidence="9 10" key="1">
    <citation type="submission" date="2014-09" db="EMBL/GenBank/DDBJ databases">
        <title>Vibrio maritimus JCM 19235. (C45) whole genome shotgun sequence.</title>
        <authorList>
            <person name="Sawabe T."/>
            <person name="Meirelles P."/>
            <person name="Nakanishi M."/>
            <person name="Sayaka M."/>
            <person name="Hattori M."/>
            <person name="Ohkuma M."/>
        </authorList>
    </citation>
    <scope>NUCLEOTIDE SEQUENCE [LARGE SCALE GENOMIC DNA]</scope>
    <source>
        <strain evidence="10">JCM19235</strain>
    </source>
</reference>